<dbReference type="STRING" id="1173020.Cha6605_2286"/>
<keyword evidence="2" id="KW-1185">Reference proteome</keyword>
<dbReference type="AlphaFoldDB" id="K9UGN7"/>
<gene>
    <name evidence="1" type="ORF">Cha6605_2286</name>
</gene>
<proteinExistence type="predicted"/>
<sequence length="76" mass="9195">MSHQNLDWAKPTRRERFEPDRGLRQRQLCELMGWDYRQVARTAKQQGMSTHAYVQQQTGWVLRAELYYPPEDRSIE</sequence>
<dbReference type="HOGENOM" id="CLU_198841_0_0_3"/>
<evidence type="ECO:0000313" key="1">
    <source>
        <dbReference type="EMBL" id="AFY93364.1"/>
    </source>
</evidence>
<dbReference type="eggNOG" id="COG0398">
    <property type="taxonomic scope" value="Bacteria"/>
</dbReference>
<evidence type="ECO:0000313" key="2">
    <source>
        <dbReference type="Proteomes" id="UP000010366"/>
    </source>
</evidence>
<dbReference type="EMBL" id="CP003600">
    <property type="protein sequence ID" value="AFY93364.1"/>
    <property type="molecule type" value="Genomic_DNA"/>
</dbReference>
<organism evidence="1 2">
    <name type="scientific">Chamaesiphon minutus (strain ATCC 27169 / PCC 6605)</name>
    <dbReference type="NCBI Taxonomy" id="1173020"/>
    <lineage>
        <taxon>Bacteria</taxon>
        <taxon>Bacillati</taxon>
        <taxon>Cyanobacteriota</taxon>
        <taxon>Cyanophyceae</taxon>
        <taxon>Gomontiellales</taxon>
        <taxon>Chamaesiphonaceae</taxon>
        <taxon>Chamaesiphon</taxon>
    </lineage>
</organism>
<reference evidence="1 2" key="1">
    <citation type="submission" date="2012-05" db="EMBL/GenBank/DDBJ databases">
        <title>Finished chromosome of genome of Chamaesiphon sp. PCC 6605.</title>
        <authorList>
            <consortium name="US DOE Joint Genome Institute"/>
            <person name="Gugger M."/>
            <person name="Coursin T."/>
            <person name="Rippka R."/>
            <person name="Tandeau De Marsac N."/>
            <person name="Huntemann M."/>
            <person name="Wei C.-L."/>
            <person name="Han J."/>
            <person name="Detter J.C."/>
            <person name="Han C."/>
            <person name="Tapia R."/>
            <person name="Chen A."/>
            <person name="Kyrpides N."/>
            <person name="Mavromatis K."/>
            <person name="Markowitz V."/>
            <person name="Szeto E."/>
            <person name="Ivanova N."/>
            <person name="Pagani I."/>
            <person name="Pati A."/>
            <person name="Goodwin L."/>
            <person name="Nordberg H.P."/>
            <person name="Cantor M.N."/>
            <person name="Hua S.X."/>
            <person name="Woyke T."/>
            <person name="Kerfeld C.A."/>
        </authorList>
    </citation>
    <scope>NUCLEOTIDE SEQUENCE [LARGE SCALE GENOMIC DNA]</scope>
    <source>
        <strain evidence="2">ATCC 27169 / PCC 6605</strain>
    </source>
</reference>
<protein>
    <submittedName>
        <fullName evidence="1">Uncharacterized protein</fullName>
    </submittedName>
</protein>
<dbReference type="Proteomes" id="UP000010366">
    <property type="component" value="Chromosome"/>
</dbReference>
<accession>K9UGN7</accession>
<name>K9UGN7_CHAP6</name>
<dbReference type="KEGG" id="cmp:Cha6605_2286"/>